<name>A0A165J2X5_EXIGL</name>
<feature type="non-terminal residue" evidence="3">
    <location>
        <position position="1"/>
    </location>
</feature>
<dbReference type="STRING" id="1314781.A0A165J2X5"/>
<evidence type="ECO:0000256" key="1">
    <source>
        <dbReference type="ARBA" id="ARBA00008482"/>
    </source>
</evidence>
<dbReference type="PANTHER" id="PTHR15350">
    <property type="entry name" value="COP9 SIGNALOSOME COMPLEX SUBUNIT 7/DENDRITIC CELL PROTEIN GA17"/>
    <property type="match status" value="1"/>
</dbReference>
<evidence type="ECO:0000313" key="4">
    <source>
        <dbReference type="Proteomes" id="UP000077266"/>
    </source>
</evidence>
<dbReference type="InterPro" id="IPR045237">
    <property type="entry name" value="COPS7/eIF3m"/>
</dbReference>
<protein>
    <recommendedName>
        <fullName evidence="2">PCI domain-containing protein</fullName>
    </recommendedName>
</protein>
<feature type="domain" description="PCI" evidence="2">
    <location>
        <begin position="136"/>
        <end position="296"/>
    </location>
</feature>
<dbReference type="Pfam" id="PF01399">
    <property type="entry name" value="PCI"/>
    <property type="match status" value="1"/>
</dbReference>
<dbReference type="InterPro" id="IPR000717">
    <property type="entry name" value="PCI_dom"/>
</dbReference>
<keyword evidence="4" id="KW-1185">Reference proteome</keyword>
<evidence type="ECO:0000259" key="2">
    <source>
        <dbReference type="PROSITE" id="PS50250"/>
    </source>
</evidence>
<dbReference type="GO" id="GO:0005852">
    <property type="term" value="C:eukaryotic translation initiation factor 3 complex"/>
    <property type="evidence" value="ECO:0007669"/>
    <property type="project" value="TreeGrafter"/>
</dbReference>
<dbReference type="OrthoDB" id="10267031at2759"/>
<dbReference type="InterPro" id="IPR040750">
    <property type="entry name" value="eIF3m_C_helix"/>
</dbReference>
<dbReference type="FunCoup" id="A0A165J2X5">
    <property type="interactions" value="733"/>
</dbReference>
<gene>
    <name evidence="3" type="ORF">EXIGLDRAFT_767316</name>
</gene>
<dbReference type="InParanoid" id="A0A165J2X5"/>
<sequence length="354" mass="38222">RVVAEVKSFGEGSDREIEGFFNQLIAQVLDVYPPDALEAPVKRVQDVVASSTAPPDSPIKFRILTNLFNALPRTSPLRLPVAESLIALADDDLDVLQLSRPQVEKWLAEWDIPLETKSAFLKKVADGVAKAGQKDAAYSYLLDRLRLIPASSPEAEAATLETISAALSIPSVHDFDTLAKVDAVQSAKDHPLFALLKIFMLDGVKEYLVWAEANAAVLEQYSLQNPVLEHKIRLLTLASLAAQNVGRDLPYSEIVDALQIDESKVEVWVIDVIRAGLLSGKLSQPTKTLLVTRSTTRSFARTEWETLEKRLATWKTGLLGVLDVVAAARAAAGKDVSAGAALEAAAPAAVAQAA</sequence>
<reference evidence="3 4" key="1">
    <citation type="journal article" date="2016" name="Mol. Biol. Evol.">
        <title>Comparative Genomics of Early-Diverging Mushroom-Forming Fungi Provides Insights into the Origins of Lignocellulose Decay Capabilities.</title>
        <authorList>
            <person name="Nagy L.G."/>
            <person name="Riley R."/>
            <person name="Tritt A."/>
            <person name="Adam C."/>
            <person name="Daum C."/>
            <person name="Floudas D."/>
            <person name="Sun H."/>
            <person name="Yadav J.S."/>
            <person name="Pangilinan J."/>
            <person name="Larsson K.H."/>
            <person name="Matsuura K."/>
            <person name="Barry K."/>
            <person name="Labutti K."/>
            <person name="Kuo R."/>
            <person name="Ohm R.A."/>
            <person name="Bhattacharya S.S."/>
            <person name="Shirouzu T."/>
            <person name="Yoshinaga Y."/>
            <person name="Martin F.M."/>
            <person name="Grigoriev I.V."/>
            <person name="Hibbett D.S."/>
        </authorList>
    </citation>
    <scope>NUCLEOTIDE SEQUENCE [LARGE SCALE GENOMIC DNA]</scope>
    <source>
        <strain evidence="3 4">HHB12029</strain>
    </source>
</reference>
<dbReference type="Pfam" id="PF18005">
    <property type="entry name" value="eIF3m_C_helix"/>
    <property type="match status" value="1"/>
</dbReference>
<dbReference type="PANTHER" id="PTHR15350:SF2">
    <property type="entry name" value="EUKARYOTIC TRANSLATION INITIATION FACTOR 3 SUBUNIT M"/>
    <property type="match status" value="1"/>
</dbReference>
<evidence type="ECO:0000313" key="3">
    <source>
        <dbReference type="EMBL" id="KZV94255.1"/>
    </source>
</evidence>
<dbReference type="PROSITE" id="PS50250">
    <property type="entry name" value="PCI"/>
    <property type="match status" value="1"/>
</dbReference>
<dbReference type="EMBL" id="KV425976">
    <property type="protein sequence ID" value="KZV94255.1"/>
    <property type="molecule type" value="Genomic_DNA"/>
</dbReference>
<dbReference type="AlphaFoldDB" id="A0A165J2X5"/>
<dbReference type="GO" id="GO:0002183">
    <property type="term" value="P:cytoplasmic translational initiation"/>
    <property type="evidence" value="ECO:0007669"/>
    <property type="project" value="TreeGrafter"/>
</dbReference>
<dbReference type="SMART" id="SM00088">
    <property type="entry name" value="PINT"/>
    <property type="match status" value="1"/>
</dbReference>
<organism evidence="3 4">
    <name type="scientific">Exidia glandulosa HHB12029</name>
    <dbReference type="NCBI Taxonomy" id="1314781"/>
    <lineage>
        <taxon>Eukaryota</taxon>
        <taxon>Fungi</taxon>
        <taxon>Dikarya</taxon>
        <taxon>Basidiomycota</taxon>
        <taxon>Agaricomycotina</taxon>
        <taxon>Agaricomycetes</taxon>
        <taxon>Auriculariales</taxon>
        <taxon>Exidiaceae</taxon>
        <taxon>Exidia</taxon>
    </lineage>
</organism>
<comment type="similarity">
    <text evidence="1">Belongs to the CSN7/EIF3M family. CSN7 subfamily.</text>
</comment>
<dbReference type="Proteomes" id="UP000077266">
    <property type="component" value="Unassembled WGS sequence"/>
</dbReference>
<proteinExistence type="inferred from homology"/>
<accession>A0A165J2X5</accession>